<comment type="caution">
    <text evidence="1">The sequence shown here is derived from an EMBL/GenBank/DDBJ whole genome shotgun (WGS) entry which is preliminary data.</text>
</comment>
<keyword evidence="2" id="KW-1185">Reference proteome</keyword>
<organism evidence="1 2">
    <name type="scientific">Serinicoccus chungangensis</name>
    <dbReference type="NCBI Taxonomy" id="767452"/>
    <lineage>
        <taxon>Bacteria</taxon>
        <taxon>Bacillati</taxon>
        <taxon>Actinomycetota</taxon>
        <taxon>Actinomycetes</taxon>
        <taxon>Micrococcales</taxon>
        <taxon>Ornithinimicrobiaceae</taxon>
        <taxon>Serinicoccus</taxon>
    </lineage>
</organism>
<reference evidence="1 2" key="1">
    <citation type="submission" date="2015-12" db="EMBL/GenBank/DDBJ databases">
        <title>Serinicoccus chungangenesis strain CD08_5 genome sequencing and assembly.</title>
        <authorList>
            <person name="Chander A.M."/>
            <person name="Kaur G."/>
            <person name="Nair G.R."/>
            <person name="Dhawan D.K."/>
            <person name="Kochhar R.K."/>
            <person name="Mayilraj S."/>
            <person name="Bhadada S.K."/>
        </authorList>
    </citation>
    <scope>NUCLEOTIDE SEQUENCE [LARGE SCALE GENOMIC DNA]</scope>
    <source>
        <strain evidence="1 2">CD08_5</strain>
    </source>
</reference>
<dbReference type="Pfam" id="PF04464">
    <property type="entry name" value="Glyphos_transf"/>
    <property type="match status" value="1"/>
</dbReference>
<gene>
    <name evidence="1" type="ORF">AVL62_15110</name>
</gene>
<evidence type="ECO:0000313" key="2">
    <source>
        <dbReference type="Proteomes" id="UP000054837"/>
    </source>
</evidence>
<dbReference type="PANTHER" id="PTHR37316:SF3">
    <property type="entry name" value="TEICHOIC ACID GLYCEROL-PHOSPHATE TRANSFERASE"/>
    <property type="match status" value="1"/>
</dbReference>
<protein>
    <recommendedName>
        <fullName evidence="3">CDP-glycerol--glycerophosphate glycerophosphotransferase</fullName>
    </recommendedName>
</protein>
<dbReference type="EMBL" id="LQBL01000008">
    <property type="protein sequence ID" value="KUG57119.1"/>
    <property type="molecule type" value="Genomic_DNA"/>
</dbReference>
<dbReference type="InterPro" id="IPR007554">
    <property type="entry name" value="Glycerophosphate_synth"/>
</dbReference>
<dbReference type="InterPro" id="IPR051612">
    <property type="entry name" value="Teichoic_Acid_Biosynth"/>
</dbReference>
<sequence length="245" mass="27697">MRRDVAKWDYLLSPSKAVSDIFRGAFAFDGEILEFGYPRNDVLARPDEHVRQLARDRMGLTDDQLVVLYAPTWRDDAHLEGGGFYHPSLIDWDTLLSQLPEKTVILSRMHQHVTTPVTPRSRGDVRDVSRVDDLSALMLASDVLVSDYSSIIFDYAVSGRPIVLHAPDLVHYRDVVRGLYFDFESWAPGPVTTNTGELADVLSSVPSAAKDHSERYRDFVATYCTFEDGQASRRVVDLLVDRHLT</sequence>
<dbReference type="Gene3D" id="3.40.50.12580">
    <property type="match status" value="1"/>
</dbReference>
<accession>A0A0W8IB30</accession>
<dbReference type="AlphaFoldDB" id="A0A0W8IB30"/>
<dbReference type="PANTHER" id="PTHR37316">
    <property type="entry name" value="TEICHOIC ACID GLYCEROL-PHOSPHATE PRIMASE"/>
    <property type="match status" value="1"/>
</dbReference>
<dbReference type="GO" id="GO:0016020">
    <property type="term" value="C:membrane"/>
    <property type="evidence" value="ECO:0007669"/>
    <property type="project" value="InterPro"/>
</dbReference>
<dbReference type="STRING" id="767452.AVL62_15110"/>
<dbReference type="GO" id="GO:0047355">
    <property type="term" value="F:CDP-glycerol glycerophosphotransferase activity"/>
    <property type="evidence" value="ECO:0007669"/>
    <property type="project" value="InterPro"/>
</dbReference>
<dbReference type="Proteomes" id="UP000054837">
    <property type="component" value="Unassembled WGS sequence"/>
</dbReference>
<dbReference type="SUPFAM" id="SSF53756">
    <property type="entry name" value="UDP-Glycosyltransferase/glycogen phosphorylase"/>
    <property type="match status" value="1"/>
</dbReference>
<evidence type="ECO:0000313" key="1">
    <source>
        <dbReference type="EMBL" id="KUG57119.1"/>
    </source>
</evidence>
<proteinExistence type="predicted"/>
<dbReference type="InterPro" id="IPR043148">
    <property type="entry name" value="TagF_C"/>
</dbReference>
<evidence type="ECO:0008006" key="3">
    <source>
        <dbReference type="Google" id="ProtNLM"/>
    </source>
</evidence>
<name>A0A0W8IB30_9MICO</name>